<dbReference type="EMBL" id="BEXD01000469">
    <property type="protein sequence ID" value="GBB87704.1"/>
    <property type="molecule type" value="Genomic_DNA"/>
</dbReference>
<comment type="caution">
    <text evidence="1">The sequence shown here is derived from an EMBL/GenBank/DDBJ whole genome shotgun (WGS) entry which is preliminary data.</text>
</comment>
<keyword evidence="2" id="KW-1185">Reference proteome</keyword>
<evidence type="ECO:0000313" key="1">
    <source>
        <dbReference type="EMBL" id="GBB87704.1"/>
    </source>
</evidence>
<organism evidence="1 2">
    <name type="scientific">Rhizophagus clarus</name>
    <dbReference type="NCBI Taxonomy" id="94130"/>
    <lineage>
        <taxon>Eukaryota</taxon>
        <taxon>Fungi</taxon>
        <taxon>Fungi incertae sedis</taxon>
        <taxon>Mucoromycota</taxon>
        <taxon>Glomeromycotina</taxon>
        <taxon>Glomeromycetes</taxon>
        <taxon>Glomerales</taxon>
        <taxon>Glomeraceae</taxon>
        <taxon>Rhizophagus</taxon>
    </lineage>
</organism>
<evidence type="ECO:0000313" key="2">
    <source>
        <dbReference type="Proteomes" id="UP000247702"/>
    </source>
</evidence>
<protein>
    <submittedName>
        <fullName evidence="1">Uncharacterized protein</fullName>
    </submittedName>
</protein>
<reference evidence="1 2" key="1">
    <citation type="submission" date="2017-11" db="EMBL/GenBank/DDBJ databases">
        <title>The genome of Rhizophagus clarus HR1 reveals common genetic basis of auxotrophy among arbuscular mycorrhizal fungi.</title>
        <authorList>
            <person name="Kobayashi Y."/>
        </authorList>
    </citation>
    <scope>NUCLEOTIDE SEQUENCE [LARGE SCALE GENOMIC DNA]</scope>
    <source>
        <strain evidence="1 2">HR1</strain>
    </source>
</reference>
<accession>A0A2Z6QRN2</accession>
<gene>
    <name evidence="1" type="ORF">RclHR1_01420007</name>
</gene>
<dbReference type="AlphaFoldDB" id="A0A2Z6QRN2"/>
<sequence>MLVGRASHSNITDIKLEIDRIIVTEQKDFVKMPVEIDAYITAINALKMFKGTNPHIIIPSGREFYIFVKIISLLVRIIHALRNFFQNMKLITL</sequence>
<dbReference type="Proteomes" id="UP000247702">
    <property type="component" value="Unassembled WGS sequence"/>
</dbReference>
<proteinExistence type="predicted"/>
<name>A0A2Z6QRN2_9GLOM</name>